<dbReference type="GeneID" id="85328766"/>
<proteinExistence type="predicted"/>
<evidence type="ECO:0000256" key="1">
    <source>
        <dbReference type="SAM" id="MobiDB-lite"/>
    </source>
</evidence>
<protein>
    <submittedName>
        <fullName evidence="2">Uncharacterized protein</fullName>
    </submittedName>
</protein>
<feature type="region of interest" description="Disordered" evidence="1">
    <location>
        <begin position="61"/>
        <end position="97"/>
    </location>
</feature>
<dbReference type="RefSeq" id="XP_060297089.1">
    <property type="nucleotide sequence ID" value="XM_060445496.1"/>
</dbReference>
<keyword evidence="3" id="KW-1185">Reference proteome</keyword>
<dbReference type="AlphaFoldDB" id="A0AA40DZ67"/>
<sequence>MKIPQKLIPQDPRPSKAHPQHHAQRKAVEKREGGGAFEWVTAAGLLLTGLLLAVDVERDRRIEYGGDGGHRRDRARSEDGGRRGSSYGGPRERSSGR</sequence>
<accession>A0AA40DZ67</accession>
<comment type="caution">
    <text evidence="2">The sequence shown here is derived from an EMBL/GenBank/DDBJ whole genome shotgun (WGS) entry which is preliminary data.</text>
</comment>
<dbReference type="Proteomes" id="UP001172101">
    <property type="component" value="Unassembled WGS sequence"/>
</dbReference>
<feature type="region of interest" description="Disordered" evidence="1">
    <location>
        <begin position="1"/>
        <end position="32"/>
    </location>
</feature>
<evidence type="ECO:0000313" key="2">
    <source>
        <dbReference type="EMBL" id="KAK0718296.1"/>
    </source>
</evidence>
<gene>
    <name evidence="2" type="ORF">B0T26DRAFT_752233</name>
</gene>
<organism evidence="2 3">
    <name type="scientific">Lasiosphaeria miniovina</name>
    <dbReference type="NCBI Taxonomy" id="1954250"/>
    <lineage>
        <taxon>Eukaryota</taxon>
        <taxon>Fungi</taxon>
        <taxon>Dikarya</taxon>
        <taxon>Ascomycota</taxon>
        <taxon>Pezizomycotina</taxon>
        <taxon>Sordariomycetes</taxon>
        <taxon>Sordariomycetidae</taxon>
        <taxon>Sordariales</taxon>
        <taxon>Lasiosphaeriaceae</taxon>
        <taxon>Lasiosphaeria</taxon>
    </lineage>
</organism>
<feature type="compositionally biased region" description="Basic residues" evidence="1">
    <location>
        <begin position="15"/>
        <end position="25"/>
    </location>
</feature>
<evidence type="ECO:0000313" key="3">
    <source>
        <dbReference type="Proteomes" id="UP001172101"/>
    </source>
</evidence>
<feature type="compositionally biased region" description="Basic and acidic residues" evidence="1">
    <location>
        <begin position="61"/>
        <end position="82"/>
    </location>
</feature>
<name>A0AA40DZ67_9PEZI</name>
<reference evidence="2" key="1">
    <citation type="submission" date="2023-06" db="EMBL/GenBank/DDBJ databases">
        <title>Genome-scale phylogeny and comparative genomics of the fungal order Sordariales.</title>
        <authorList>
            <consortium name="Lawrence Berkeley National Laboratory"/>
            <person name="Hensen N."/>
            <person name="Bonometti L."/>
            <person name="Westerberg I."/>
            <person name="Brannstrom I.O."/>
            <person name="Guillou S."/>
            <person name="Cros-Aarteil S."/>
            <person name="Calhoun S."/>
            <person name="Haridas S."/>
            <person name="Kuo A."/>
            <person name="Mondo S."/>
            <person name="Pangilinan J."/>
            <person name="Riley R."/>
            <person name="LaButti K."/>
            <person name="Andreopoulos B."/>
            <person name="Lipzen A."/>
            <person name="Chen C."/>
            <person name="Yanf M."/>
            <person name="Daum C."/>
            <person name="Ng V."/>
            <person name="Clum A."/>
            <person name="Steindorff A."/>
            <person name="Ohm R."/>
            <person name="Martin F."/>
            <person name="Silar P."/>
            <person name="Natvig D."/>
            <person name="Lalanne C."/>
            <person name="Gautier V."/>
            <person name="Ament-velasquez S.L."/>
            <person name="Kruys A."/>
            <person name="Hutchinson M.I."/>
            <person name="Powell A.J."/>
            <person name="Barry K."/>
            <person name="Miller A.N."/>
            <person name="Grigoriev I.V."/>
            <person name="Debuchy R."/>
            <person name="Gladieux P."/>
            <person name="Thoren M.H."/>
            <person name="Johannesson H."/>
        </authorList>
    </citation>
    <scope>NUCLEOTIDE SEQUENCE</scope>
    <source>
        <strain evidence="2">SMH2392-1A</strain>
    </source>
</reference>
<dbReference type="EMBL" id="JAUIRO010000004">
    <property type="protein sequence ID" value="KAK0718296.1"/>
    <property type="molecule type" value="Genomic_DNA"/>
</dbReference>